<dbReference type="SUPFAM" id="SSF140129">
    <property type="entry name" value="MxiH-like"/>
    <property type="match status" value="1"/>
</dbReference>
<dbReference type="InterPro" id="IPR037203">
    <property type="entry name" value="T3SS_needle-like_sf"/>
</dbReference>
<dbReference type="Proteomes" id="UP001171606">
    <property type="component" value="Unassembled WGS sequence"/>
</dbReference>
<evidence type="ECO:0000313" key="2">
    <source>
        <dbReference type="Proteomes" id="UP001171606"/>
    </source>
</evidence>
<reference evidence="1" key="1">
    <citation type="submission" date="2023-07" db="EMBL/GenBank/DDBJ databases">
        <title>A collection of bacterial strains from the Burkholderia cepacia Research Laboratory and Repository.</title>
        <authorList>
            <person name="Lipuma J."/>
            <person name="Spilker T."/>
            <person name="Caverly L."/>
        </authorList>
    </citation>
    <scope>NUCLEOTIDE SEQUENCE</scope>
    <source>
        <strain evidence="1">AU42020</strain>
    </source>
</reference>
<proteinExistence type="predicted"/>
<comment type="caution">
    <text evidence="1">The sequence shown here is derived from an EMBL/GenBank/DDBJ whole genome shotgun (WGS) entry which is preliminary data.</text>
</comment>
<dbReference type="RefSeq" id="WP_301756820.1">
    <property type="nucleotide sequence ID" value="NZ_JAUJSQ010000011.1"/>
</dbReference>
<gene>
    <name evidence="1" type="ORF">QZM52_25995</name>
</gene>
<dbReference type="Pfam" id="PF09392">
    <property type="entry name" value="T3SS_needle_F"/>
    <property type="match status" value="1"/>
</dbReference>
<name>A0ABT8PHW0_9BURK</name>
<evidence type="ECO:0000313" key="1">
    <source>
        <dbReference type="EMBL" id="MDN7934734.1"/>
    </source>
</evidence>
<keyword evidence="2" id="KW-1185">Reference proteome</keyword>
<dbReference type="Gene3D" id="1.20.58.90">
    <property type="match status" value="1"/>
</dbReference>
<dbReference type="EMBL" id="JAUJSQ010000011">
    <property type="protein sequence ID" value="MDN7934734.1"/>
    <property type="molecule type" value="Genomic_DNA"/>
</dbReference>
<sequence>MRIDNMDMTNDSTRADEDVLNGFLVSIYAALEPGIGKLHKKEEELRKKMESGAISDPALLAQYQAVTSELSLARNAQSSVIKMFKDVDSTIVGNFR</sequence>
<protein>
    <submittedName>
        <fullName evidence="1">EscF/YscF/HrpA family type III secretion system needle major subunit</fullName>
    </submittedName>
</protein>
<accession>A0ABT8PHW0</accession>
<organism evidence="1 2">
    <name type="scientific">Burkholderia metallica</name>
    <dbReference type="NCBI Taxonomy" id="488729"/>
    <lineage>
        <taxon>Bacteria</taxon>
        <taxon>Pseudomonadati</taxon>
        <taxon>Pseudomonadota</taxon>
        <taxon>Betaproteobacteria</taxon>
        <taxon>Burkholderiales</taxon>
        <taxon>Burkholderiaceae</taxon>
        <taxon>Burkholderia</taxon>
        <taxon>Burkholderia cepacia complex</taxon>
    </lineage>
</organism>
<dbReference type="InterPro" id="IPR021123">
    <property type="entry name" value="T3SS_needle-like"/>
</dbReference>